<keyword evidence="4" id="KW-0238">DNA-binding</keyword>
<reference evidence="7 8" key="1">
    <citation type="journal article" date="2021" name="Cell Host Microbe">
        <title>in vivo commensal control of Clostridioides difficile virulence.</title>
        <authorList>
            <person name="Girinathan B.P."/>
            <person name="Dibenedetto N."/>
            <person name="Worley J.N."/>
            <person name="Peltier J."/>
            <person name="Arrieta-Ortiz M.L."/>
            <person name="Rupa Christinal Immanuel S."/>
            <person name="Lavin R."/>
            <person name="Delaney M.L."/>
            <person name="Cummins C."/>
            <person name="Hoffmann M."/>
            <person name="Luo Y."/>
            <person name="Gonzalez-Escalona N."/>
            <person name="Allard M."/>
            <person name="Onderdonk A.B."/>
            <person name="Gerber G.K."/>
            <person name="Sonenshein A.L."/>
            <person name="Baliga N."/>
            <person name="Dupuy B."/>
            <person name="Bry L."/>
        </authorList>
    </citation>
    <scope>NUCLEOTIDE SEQUENCE [LARGE SCALE GENOMIC DNA]</scope>
    <source>
        <strain evidence="7 8">DSM 599</strain>
    </source>
</reference>
<dbReference type="InterPro" id="IPR025662">
    <property type="entry name" value="Sigma_54_int_dom_ATP-bd_1"/>
</dbReference>
<dbReference type="InterPro" id="IPR058031">
    <property type="entry name" value="AAA_lid_NorR"/>
</dbReference>
<dbReference type="Pfam" id="PF02954">
    <property type="entry name" value="HTH_8"/>
    <property type="match status" value="1"/>
</dbReference>
<keyword evidence="5" id="KW-0804">Transcription</keyword>
<keyword evidence="1" id="KW-0547">Nucleotide-binding</keyword>
<dbReference type="Pfam" id="PF13188">
    <property type="entry name" value="PAS_8"/>
    <property type="match status" value="1"/>
</dbReference>
<dbReference type="InterPro" id="IPR025944">
    <property type="entry name" value="Sigma_54_int_dom_CS"/>
</dbReference>
<dbReference type="PROSITE" id="PS00676">
    <property type="entry name" value="SIGMA54_INTERACT_2"/>
    <property type="match status" value="1"/>
</dbReference>
<dbReference type="SUPFAM" id="SSF55785">
    <property type="entry name" value="PYP-like sensor domain (PAS domain)"/>
    <property type="match status" value="1"/>
</dbReference>
<dbReference type="PRINTS" id="PR01590">
    <property type="entry name" value="HTHFIS"/>
</dbReference>
<comment type="caution">
    <text evidence="7">The sequence shown here is derived from an EMBL/GenBank/DDBJ whole genome shotgun (WGS) entry which is preliminary data.</text>
</comment>
<evidence type="ECO:0000313" key="7">
    <source>
        <dbReference type="EMBL" id="MBY0754206.1"/>
    </source>
</evidence>
<dbReference type="Gene3D" id="1.10.10.60">
    <property type="entry name" value="Homeodomain-like"/>
    <property type="match status" value="1"/>
</dbReference>
<evidence type="ECO:0000313" key="8">
    <source>
        <dbReference type="Proteomes" id="UP001299068"/>
    </source>
</evidence>
<dbReference type="PANTHER" id="PTHR32071">
    <property type="entry name" value="TRANSCRIPTIONAL REGULATORY PROTEIN"/>
    <property type="match status" value="1"/>
</dbReference>
<keyword evidence="2" id="KW-0067">ATP-binding</keyword>
<name>A0ABS7KTS4_CLOSR</name>
<gene>
    <name evidence="7" type="ORF">K5V21_01940</name>
</gene>
<evidence type="ECO:0000256" key="4">
    <source>
        <dbReference type="ARBA" id="ARBA00023125"/>
    </source>
</evidence>
<dbReference type="SMART" id="SM00382">
    <property type="entry name" value="AAA"/>
    <property type="match status" value="1"/>
</dbReference>
<evidence type="ECO:0000259" key="6">
    <source>
        <dbReference type="PROSITE" id="PS50045"/>
    </source>
</evidence>
<dbReference type="InterPro" id="IPR009057">
    <property type="entry name" value="Homeodomain-like_sf"/>
</dbReference>
<dbReference type="InterPro" id="IPR000014">
    <property type="entry name" value="PAS"/>
</dbReference>
<dbReference type="InterPro" id="IPR025943">
    <property type="entry name" value="Sigma_54_int_dom_ATP-bd_2"/>
</dbReference>
<dbReference type="InterPro" id="IPR027417">
    <property type="entry name" value="P-loop_NTPase"/>
</dbReference>
<feature type="domain" description="Sigma-54 factor interaction" evidence="6">
    <location>
        <begin position="144"/>
        <end position="374"/>
    </location>
</feature>
<organism evidence="7 8">
    <name type="scientific">Clostridium sardiniense</name>
    <name type="common">Clostridium absonum</name>
    <dbReference type="NCBI Taxonomy" id="29369"/>
    <lineage>
        <taxon>Bacteria</taxon>
        <taxon>Bacillati</taxon>
        <taxon>Bacillota</taxon>
        <taxon>Clostridia</taxon>
        <taxon>Eubacteriales</taxon>
        <taxon>Clostridiaceae</taxon>
        <taxon>Clostridium</taxon>
    </lineage>
</organism>
<evidence type="ECO:0000256" key="5">
    <source>
        <dbReference type="ARBA" id="ARBA00023163"/>
    </source>
</evidence>
<dbReference type="CDD" id="cd00009">
    <property type="entry name" value="AAA"/>
    <property type="match status" value="1"/>
</dbReference>
<proteinExistence type="predicted"/>
<dbReference type="SUPFAM" id="SSF52540">
    <property type="entry name" value="P-loop containing nucleoside triphosphate hydrolases"/>
    <property type="match status" value="1"/>
</dbReference>
<dbReference type="InterPro" id="IPR035965">
    <property type="entry name" value="PAS-like_dom_sf"/>
</dbReference>
<dbReference type="Pfam" id="PF25601">
    <property type="entry name" value="AAA_lid_14"/>
    <property type="match status" value="1"/>
</dbReference>
<keyword evidence="8" id="KW-1185">Reference proteome</keyword>
<dbReference type="InterPro" id="IPR003593">
    <property type="entry name" value="AAA+_ATPase"/>
</dbReference>
<accession>A0ABS7KTS4</accession>
<keyword evidence="3" id="KW-0805">Transcription regulation</keyword>
<dbReference type="PANTHER" id="PTHR32071:SF57">
    <property type="entry name" value="C4-DICARBOXYLATE TRANSPORT TRANSCRIPTIONAL REGULATORY PROTEIN DCTD"/>
    <property type="match status" value="1"/>
</dbReference>
<dbReference type="Gene3D" id="3.30.450.20">
    <property type="entry name" value="PAS domain"/>
    <property type="match status" value="1"/>
</dbReference>
<sequence>MRDDIYIDILNTVMDSVNEWVVVVDRDAKITMMSKAYKEFLGEYSPEGKHVTEVIDNTKMHEIVKSGKSIIGDIQYIRGNRMIAMRVPVKKDGLIIGAVGKVMFKDISDYYSLGKQITKLEKELEYYKNELGNERSAKYFFSDIIGDSEENTKVKEIATRAAKTRSNVLIIGESGTGKELLAHAIHNASYRRQGPFVKINCAAIPEELIESELFGYEEGAFTGAKKSGKKGKFELANNGTILLDEIGDMPLSSQVKLLRVLQEREIEKVGGNVVKEIDVRIISSTNKNLKKAIEEGKFREDLYYRLNVIRISVPPLRNRKKDIEPLANILKRKVADKLGIYVEGISKEAMERLKEYDWPGNIRELENAIERSINMLDSDIYIQEKHLPEKLIQKKSTYIRDTKGKYLKDIVAEVEKEIISDCLNSVEWNKNKAAKILGISRVGLYKKIEYYNLSDAK</sequence>
<dbReference type="PROSITE" id="PS50045">
    <property type="entry name" value="SIGMA54_INTERACT_4"/>
    <property type="match status" value="1"/>
</dbReference>
<evidence type="ECO:0000256" key="3">
    <source>
        <dbReference type="ARBA" id="ARBA00023015"/>
    </source>
</evidence>
<dbReference type="InterPro" id="IPR002078">
    <property type="entry name" value="Sigma_54_int"/>
</dbReference>
<dbReference type="EMBL" id="JAIKTU010000002">
    <property type="protein sequence ID" value="MBY0754206.1"/>
    <property type="molecule type" value="Genomic_DNA"/>
</dbReference>
<protein>
    <submittedName>
        <fullName evidence="7">Sigma 54-interacting transcriptional regulator</fullName>
    </submittedName>
</protein>
<dbReference type="PROSITE" id="PS00688">
    <property type="entry name" value="SIGMA54_INTERACT_3"/>
    <property type="match status" value="1"/>
</dbReference>
<dbReference type="Gene3D" id="3.40.50.300">
    <property type="entry name" value="P-loop containing nucleotide triphosphate hydrolases"/>
    <property type="match status" value="1"/>
</dbReference>
<evidence type="ECO:0000256" key="1">
    <source>
        <dbReference type="ARBA" id="ARBA00022741"/>
    </source>
</evidence>
<dbReference type="InterPro" id="IPR002197">
    <property type="entry name" value="HTH_Fis"/>
</dbReference>
<dbReference type="RefSeq" id="WP_221859157.1">
    <property type="nucleotide sequence ID" value="NZ_JAIKTU010000002.1"/>
</dbReference>
<dbReference type="Pfam" id="PF00158">
    <property type="entry name" value="Sigma54_activat"/>
    <property type="match status" value="1"/>
</dbReference>
<dbReference type="PROSITE" id="PS00675">
    <property type="entry name" value="SIGMA54_INTERACT_1"/>
    <property type="match status" value="1"/>
</dbReference>
<evidence type="ECO:0000256" key="2">
    <source>
        <dbReference type="ARBA" id="ARBA00022840"/>
    </source>
</evidence>
<dbReference type="Proteomes" id="UP001299068">
    <property type="component" value="Unassembled WGS sequence"/>
</dbReference>
<dbReference type="SUPFAM" id="SSF46689">
    <property type="entry name" value="Homeodomain-like"/>
    <property type="match status" value="1"/>
</dbReference>
<dbReference type="Gene3D" id="1.10.8.60">
    <property type="match status" value="1"/>
</dbReference>